<dbReference type="Pfam" id="PF03796">
    <property type="entry name" value="DnaB_C"/>
    <property type="match status" value="1"/>
</dbReference>
<evidence type="ECO:0000256" key="2">
    <source>
        <dbReference type="ARBA" id="ARBA00022705"/>
    </source>
</evidence>
<dbReference type="SUPFAM" id="SSF52540">
    <property type="entry name" value="P-loop containing nucleoside triphosphate hydrolases"/>
    <property type="match status" value="1"/>
</dbReference>
<gene>
    <name evidence="12" type="ORF">QJS35_30450</name>
</gene>
<evidence type="ECO:0000256" key="9">
    <source>
        <dbReference type="ARBA" id="ARBA00044969"/>
    </source>
</evidence>
<keyword evidence="3" id="KW-0547">Nucleotide-binding</keyword>
<accession>A0ABV1L330</accession>
<evidence type="ECO:0000313" key="13">
    <source>
        <dbReference type="Proteomes" id="UP001493487"/>
    </source>
</evidence>
<keyword evidence="6" id="KW-0067">ATP-binding</keyword>
<dbReference type="RefSeq" id="WP_232189787.1">
    <property type="nucleotide sequence ID" value="NZ_JAIOAP010000023.1"/>
</dbReference>
<comment type="caution">
    <text evidence="12">The sequence shown here is derived from an EMBL/GenBank/DDBJ whole genome shotgun (WGS) entry which is preliminary data.</text>
</comment>
<dbReference type="InterPro" id="IPR036185">
    <property type="entry name" value="DNA_heli_DnaB-like_N_sf"/>
</dbReference>
<dbReference type="Gene3D" id="3.40.50.300">
    <property type="entry name" value="P-loop containing nucleotide triphosphate hydrolases"/>
    <property type="match status" value="1"/>
</dbReference>
<dbReference type="Pfam" id="PF00772">
    <property type="entry name" value="DnaB"/>
    <property type="match status" value="1"/>
</dbReference>
<dbReference type="PROSITE" id="PS51199">
    <property type="entry name" value="SF4_HELICASE"/>
    <property type="match status" value="1"/>
</dbReference>
<keyword evidence="4" id="KW-0378">Hydrolase</keyword>
<evidence type="ECO:0000256" key="4">
    <source>
        <dbReference type="ARBA" id="ARBA00022801"/>
    </source>
</evidence>
<comment type="catalytic activity">
    <reaction evidence="10">
        <text>ATP + H2O = ADP + phosphate + H(+)</text>
        <dbReference type="Rhea" id="RHEA:13065"/>
        <dbReference type="ChEBI" id="CHEBI:15377"/>
        <dbReference type="ChEBI" id="CHEBI:15378"/>
        <dbReference type="ChEBI" id="CHEBI:30616"/>
        <dbReference type="ChEBI" id="CHEBI:43474"/>
        <dbReference type="ChEBI" id="CHEBI:456216"/>
        <dbReference type="EC" id="5.6.2.3"/>
    </reaction>
</comment>
<dbReference type="SUPFAM" id="SSF48024">
    <property type="entry name" value="N-terminal domain of DnaB helicase"/>
    <property type="match status" value="1"/>
</dbReference>
<dbReference type="InterPro" id="IPR007694">
    <property type="entry name" value="DNA_helicase_DnaB-like_C"/>
</dbReference>
<dbReference type="EMBL" id="JASKHM010000024">
    <property type="protein sequence ID" value="MEQ4486706.1"/>
    <property type="molecule type" value="Genomic_DNA"/>
</dbReference>
<keyword evidence="8" id="KW-0413">Isomerase</keyword>
<dbReference type="InterPro" id="IPR016136">
    <property type="entry name" value="DNA_helicase_N/primase_C"/>
</dbReference>
<evidence type="ECO:0000256" key="5">
    <source>
        <dbReference type="ARBA" id="ARBA00022806"/>
    </source>
</evidence>
<evidence type="ECO:0000256" key="8">
    <source>
        <dbReference type="ARBA" id="ARBA00023235"/>
    </source>
</evidence>
<dbReference type="Proteomes" id="UP001493487">
    <property type="component" value="Unassembled WGS sequence"/>
</dbReference>
<protein>
    <recommendedName>
        <fullName evidence="9">DNA 5'-3' helicase</fullName>
        <ecNumber evidence="9">5.6.2.3</ecNumber>
    </recommendedName>
</protein>
<dbReference type="InterPro" id="IPR007693">
    <property type="entry name" value="DNA_helicase_DnaB-like_N"/>
</dbReference>
<reference evidence="12 13" key="1">
    <citation type="journal article" date="2023" name="Genome Announc.">
        <title>Pan-Genome Analyses of the Genus Cohnella and Proposal of the Novel Species Cohnella silvisoli sp. nov., Isolated from Forest Soil.</title>
        <authorList>
            <person name="Wang C."/>
            <person name="Mao L."/>
            <person name="Bao G."/>
            <person name="Zhu H."/>
        </authorList>
    </citation>
    <scope>NUCLEOTIDE SEQUENCE [LARGE SCALE GENOMIC DNA]</scope>
    <source>
        <strain evidence="12 13">NL03-T5-1</strain>
    </source>
</reference>
<dbReference type="Gene3D" id="1.10.860.10">
    <property type="entry name" value="DNAb Helicase, Chain A"/>
    <property type="match status" value="1"/>
</dbReference>
<keyword evidence="5" id="KW-0347">Helicase</keyword>
<dbReference type="PANTHER" id="PTHR30153:SF2">
    <property type="entry name" value="REPLICATIVE DNA HELICASE"/>
    <property type="match status" value="1"/>
</dbReference>
<evidence type="ECO:0000256" key="3">
    <source>
        <dbReference type="ARBA" id="ARBA00022741"/>
    </source>
</evidence>
<dbReference type="PANTHER" id="PTHR30153">
    <property type="entry name" value="REPLICATIVE DNA HELICASE DNAB"/>
    <property type="match status" value="1"/>
</dbReference>
<evidence type="ECO:0000259" key="11">
    <source>
        <dbReference type="PROSITE" id="PS51199"/>
    </source>
</evidence>
<keyword evidence="7" id="KW-0238">DNA-binding</keyword>
<comment type="similarity">
    <text evidence="1">Belongs to the helicase family. DnaB subfamily.</text>
</comment>
<evidence type="ECO:0000256" key="7">
    <source>
        <dbReference type="ARBA" id="ARBA00023125"/>
    </source>
</evidence>
<evidence type="ECO:0000256" key="1">
    <source>
        <dbReference type="ARBA" id="ARBA00008428"/>
    </source>
</evidence>
<evidence type="ECO:0000256" key="10">
    <source>
        <dbReference type="ARBA" id="ARBA00048954"/>
    </source>
</evidence>
<organism evidence="12 13">
    <name type="scientific">Cohnella silvisoli</name>
    <dbReference type="NCBI Taxonomy" id="2873699"/>
    <lineage>
        <taxon>Bacteria</taxon>
        <taxon>Bacillati</taxon>
        <taxon>Bacillota</taxon>
        <taxon>Bacilli</taxon>
        <taxon>Bacillales</taxon>
        <taxon>Paenibacillaceae</taxon>
        <taxon>Cohnella</taxon>
    </lineage>
</organism>
<dbReference type="InterPro" id="IPR027417">
    <property type="entry name" value="P-loop_NTPase"/>
</dbReference>
<evidence type="ECO:0000256" key="6">
    <source>
        <dbReference type="ARBA" id="ARBA00022840"/>
    </source>
</evidence>
<proteinExistence type="inferred from homology"/>
<feature type="domain" description="SF4 helicase" evidence="11">
    <location>
        <begin position="175"/>
        <end position="389"/>
    </location>
</feature>
<dbReference type="EC" id="5.6.2.3" evidence="9"/>
<sequence>MSVDYESELYVLAGMILSEALLQEGLGRLSEKHFQDGDYREIFNTIDLQSKQGRPDFTTVYKELRNKIDIAKLNGLQTTTISESTFPFWIKKLHETFVRRTYKIAAREIWNICDTDRPLKEITEIVEQKIMKAHTQEGTDRIVTPQESGQKAAEEFERRQASDKRIHGIQLSREIATGSVPSIDGFPGLDQMFRGLRGGDLIVAAARTGDGKTALAQNLVRHASIHQQYKTYYQNTEMNENEIVFRFVAAMSGISFEGIDGGGLSSWDRGSARRYFDLFCESRIYISTLPILTPERSRGLARQFKMKYGNLDLLVIDYIGRMELENSKGKQEWQVLRDIAKEGKRLAQELDTAVLLISQMTEEGKLQGARAIANECDGVLYLEPLEGEEYNEAPRGTTHKLTSAKARRGEKNKKLWISFNKDKMYMTEIIR</sequence>
<keyword evidence="2" id="KW-0235">DNA replication</keyword>
<name>A0ABV1L330_9BACL</name>
<evidence type="ECO:0000313" key="12">
    <source>
        <dbReference type="EMBL" id="MEQ4486706.1"/>
    </source>
</evidence>
<keyword evidence="13" id="KW-1185">Reference proteome</keyword>